<evidence type="ECO:0000256" key="1">
    <source>
        <dbReference type="ARBA" id="ARBA00022705"/>
    </source>
</evidence>
<evidence type="ECO:0000313" key="5">
    <source>
        <dbReference type="Proteomes" id="UP000555838"/>
    </source>
</evidence>
<comment type="caution">
    <text evidence="4">The sequence shown here is derived from an EMBL/GenBank/DDBJ whole genome shotgun (WGS) entry which is preliminary data.</text>
</comment>
<keyword evidence="5" id="KW-1185">Reference proteome</keyword>
<accession>A0ABR6PB21</accession>
<keyword evidence="2" id="KW-0238">DNA-binding</keyword>
<dbReference type="InterPro" id="IPR036185">
    <property type="entry name" value="DNA_heli_DnaB-like_N_sf"/>
</dbReference>
<organism evidence="4 5">
    <name type="scientific">Borreliella yangtzensis</name>
    <dbReference type="NCBI Taxonomy" id="683292"/>
    <lineage>
        <taxon>Bacteria</taxon>
        <taxon>Pseudomonadati</taxon>
        <taxon>Spirochaetota</taxon>
        <taxon>Spirochaetia</taxon>
        <taxon>Spirochaetales</taxon>
        <taxon>Borreliaceae</taxon>
        <taxon>Borreliella</taxon>
    </lineage>
</organism>
<dbReference type="GO" id="GO:0004386">
    <property type="term" value="F:helicase activity"/>
    <property type="evidence" value="ECO:0007669"/>
    <property type="project" value="UniProtKB-KW"/>
</dbReference>
<dbReference type="Pfam" id="PF00772">
    <property type="entry name" value="DnaB"/>
    <property type="match status" value="1"/>
</dbReference>
<keyword evidence="4" id="KW-0347">Helicase</keyword>
<keyword evidence="4" id="KW-0067">ATP-binding</keyword>
<keyword evidence="1" id="KW-0235">DNA replication</keyword>
<sequence length="65" mass="7547">MKNNFCIKDIIENNNPFNRNSKSVVIGSALNNAVKIEEILPYLKSDDFDFDINKKIFSCVWAIYM</sequence>
<reference evidence="4 5" key="1">
    <citation type="submission" date="2020-08" db="EMBL/GenBank/DDBJ databases">
        <title>Genomic Encyclopedia of Type Strains, Phase IV (KMG-IV): sequencing the most valuable type-strain genomes for metagenomic binning, comparative biology and taxonomic classification.</title>
        <authorList>
            <person name="Goeker M."/>
        </authorList>
    </citation>
    <scope>NUCLEOTIDE SEQUENCE [LARGE SCALE GENOMIC DNA]</scope>
    <source>
        <strain evidence="4 5">DSM 24625</strain>
    </source>
</reference>
<dbReference type="SUPFAM" id="SSF48024">
    <property type="entry name" value="N-terminal domain of DnaB helicase"/>
    <property type="match status" value="1"/>
</dbReference>
<proteinExistence type="predicted"/>
<keyword evidence="4" id="KW-0547">Nucleotide-binding</keyword>
<dbReference type="Proteomes" id="UP000555838">
    <property type="component" value="Unassembled WGS sequence"/>
</dbReference>
<feature type="domain" description="DNA helicase DnaB-like N-terminal" evidence="3">
    <location>
        <begin position="16"/>
        <end position="61"/>
    </location>
</feature>
<protein>
    <submittedName>
        <fullName evidence="4">Replicative DNA helicase</fullName>
    </submittedName>
</protein>
<evidence type="ECO:0000259" key="3">
    <source>
        <dbReference type="Pfam" id="PF00772"/>
    </source>
</evidence>
<dbReference type="InterPro" id="IPR007693">
    <property type="entry name" value="DNA_helicase_DnaB-like_N"/>
</dbReference>
<evidence type="ECO:0000256" key="2">
    <source>
        <dbReference type="ARBA" id="ARBA00023125"/>
    </source>
</evidence>
<dbReference type="RefSeq" id="WP_183221125.1">
    <property type="nucleotide sequence ID" value="NZ_CP179667.1"/>
</dbReference>
<gene>
    <name evidence="4" type="ORF">HNP68_001033</name>
</gene>
<keyword evidence="4" id="KW-0378">Hydrolase</keyword>
<dbReference type="EMBL" id="JACHFG010000007">
    <property type="protein sequence ID" value="MBB6043411.1"/>
    <property type="molecule type" value="Genomic_DNA"/>
</dbReference>
<evidence type="ECO:0000313" key="4">
    <source>
        <dbReference type="EMBL" id="MBB6043411.1"/>
    </source>
</evidence>
<name>A0ABR6PB21_9SPIR</name>